<evidence type="ECO:0000313" key="2">
    <source>
        <dbReference type="Proteomes" id="UP001500454"/>
    </source>
</evidence>
<reference evidence="2" key="1">
    <citation type="journal article" date="2019" name="Int. J. Syst. Evol. Microbiol.">
        <title>The Global Catalogue of Microorganisms (GCM) 10K type strain sequencing project: providing services to taxonomists for standard genome sequencing and annotation.</title>
        <authorList>
            <consortium name="The Broad Institute Genomics Platform"/>
            <consortium name="The Broad Institute Genome Sequencing Center for Infectious Disease"/>
            <person name="Wu L."/>
            <person name="Ma J."/>
        </authorList>
    </citation>
    <scope>NUCLEOTIDE SEQUENCE [LARGE SCALE GENOMIC DNA]</scope>
    <source>
        <strain evidence="2">JCM 17924</strain>
    </source>
</reference>
<name>A0ABP8IYB5_9BACT</name>
<keyword evidence="2" id="KW-1185">Reference proteome</keyword>
<sequence length="103" mass="11860">METLTWLQTWYLARCDGEWEFREGIKLLSVSNPGWSVEISVSDTPLEEVQIPFTKFYRSENDWYGYLLEDGLFVGSGDPTKLEHILRVFRNLIENGVPSASQG</sequence>
<evidence type="ECO:0008006" key="3">
    <source>
        <dbReference type="Google" id="ProtNLM"/>
    </source>
</evidence>
<dbReference type="InterPro" id="IPR028228">
    <property type="entry name" value="Imm53"/>
</dbReference>
<proteinExistence type="predicted"/>
<gene>
    <name evidence="1" type="ORF">GCM10023186_17700</name>
</gene>
<accession>A0ABP8IYB5</accession>
<protein>
    <recommendedName>
        <fullName evidence="3">Rhodanese-related sulfurtransferase</fullName>
    </recommendedName>
</protein>
<dbReference type="EMBL" id="BAABHA010000003">
    <property type="protein sequence ID" value="GAA4379862.1"/>
    <property type="molecule type" value="Genomic_DNA"/>
</dbReference>
<evidence type="ECO:0000313" key="1">
    <source>
        <dbReference type="EMBL" id="GAA4379862.1"/>
    </source>
</evidence>
<dbReference type="RefSeq" id="WP_345223353.1">
    <property type="nucleotide sequence ID" value="NZ_BAABHA010000003.1"/>
</dbReference>
<organism evidence="1 2">
    <name type="scientific">Hymenobacter koreensis</name>
    <dbReference type="NCBI Taxonomy" id="1084523"/>
    <lineage>
        <taxon>Bacteria</taxon>
        <taxon>Pseudomonadati</taxon>
        <taxon>Bacteroidota</taxon>
        <taxon>Cytophagia</taxon>
        <taxon>Cytophagales</taxon>
        <taxon>Hymenobacteraceae</taxon>
        <taxon>Hymenobacter</taxon>
    </lineage>
</organism>
<dbReference type="Proteomes" id="UP001500454">
    <property type="component" value="Unassembled WGS sequence"/>
</dbReference>
<dbReference type="Pfam" id="PF15580">
    <property type="entry name" value="Imm53"/>
    <property type="match status" value="1"/>
</dbReference>
<comment type="caution">
    <text evidence="1">The sequence shown here is derived from an EMBL/GenBank/DDBJ whole genome shotgun (WGS) entry which is preliminary data.</text>
</comment>